<comment type="similarity">
    <text evidence="1">Belongs to the azoreductase type 2 family.</text>
</comment>
<protein>
    <submittedName>
        <fullName evidence="3">NAD(P)H-dependent oxidoreductase</fullName>
    </submittedName>
</protein>
<feature type="domain" description="NADPH-dependent FMN reductase-like" evidence="2">
    <location>
        <begin position="12"/>
        <end position="157"/>
    </location>
</feature>
<dbReference type="OrthoDB" id="9812295at2"/>
<organism evidence="3 4">
    <name type="scientific">Salibacterium salarium</name>
    <dbReference type="NCBI Taxonomy" id="284579"/>
    <lineage>
        <taxon>Bacteria</taxon>
        <taxon>Bacillati</taxon>
        <taxon>Bacillota</taxon>
        <taxon>Bacilli</taxon>
        <taxon>Bacillales</taxon>
        <taxon>Bacillaceae</taxon>
    </lineage>
</organism>
<name>A0A428MXD1_9BACI</name>
<dbReference type="GO" id="GO:0005829">
    <property type="term" value="C:cytosol"/>
    <property type="evidence" value="ECO:0007669"/>
    <property type="project" value="TreeGrafter"/>
</dbReference>
<dbReference type="Pfam" id="PF03358">
    <property type="entry name" value="FMN_red"/>
    <property type="match status" value="1"/>
</dbReference>
<dbReference type="InterPro" id="IPR005025">
    <property type="entry name" value="FMN_Rdtase-like_dom"/>
</dbReference>
<gene>
    <name evidence="3" type="ORF">D7Z54_23755</name>
</gene>
<evidence type="ECO:0000313" key="4">
    <source>
        <dbReference type="Proteomes" id="UP000275076"/>
    </source>
</evidence>
<dbReference type="InterPro" id="IPR029039">
    <property type="entry name" value="Flavoprotein-like_sf"/>
</dbReference>
<dbReference type="Gene3D" id="3.40.50.360">
    <property type="match status" value="1"/>
</dbReference>
<dbReference type="AlphaFoldDB" id="A0A428MXD1"/>
<keyword evidence="4" id="KW-1185">Reference proteome</keyword>
<reference evidence="3 4" key="1">
    <citation type="submission" date="2018-10" db="EMBL/GenBank/DDBJ databases">
        <title>Draft genome sequence of Bacillus salarius IM0101, isolated from a hypersaline soil in Inner Mongolia, China.</title>
        <authorList>
            <person name="Yamprayoonswat W."/>
            <person name="Boonvisut S."/>
            <person name="Jumpathong W."/>
            <person name="Sittihan S."/>
            <person name="Ruangsuj P."/>
            <person name="Wanthongcharoen S."/>
            <person name="Thongpramul N."/>
            <person name="Pimmason S."/>
            <person name="Yu B."/>
            <person name="Yasawong M."/>
        </authorList>
    </citation>
    <scope>NUCLEOTIDE SEQUENCE [LARGE SCALE GENOMIC DNA]</scope>
    <source>
        <strain evidence="3 4">IM0101</strain>
    </source>
</reference>
<dbReference type="InterPro" id="IPR050712">
    <property type="entry name" value="NAD(P)H-dep_reductase"/>
</dbReference>
<dbReference type="PANTHER" id="PTHR30543">
    <property type="entry name" value="CHROMATE REDUCTASE"/>
    <property type="match status" value="1"/>
</dbReference>
<dbReference type="PANTHER" id="PTHR30543:SF21">
    <property type="entry name" value="NAD(P)H-DEPENDENT FMN REDUCTASE LOT6"/>
    <property type="match status" value="1"/>
</dbReference>
<accession>A0A428MXD1</accession>
<dbReference type="GO" id="GO:0016491">
    <property type="term" value="F:oxidoreductase activity"/>
    <property type="evidence" value="ECO:0007669"/>
    <property type="project" value="InterPro"/>
</dbReference>
<dbReference type="SUPFAM" id="SSF52218">
    <property type="entry name" value="Flavoproteins"/>
    <property type="match status" value="1"/>
</dbReference>
<evidence type="ECO:0000313" key="3">
    <source>
        <dbReference type="EMBL" id="RSL30813.1"/>
    </source>
</evidence>
<dbReference type="Proteomes" id="UP000275076">
    <property type="component" value="Unassembled WGS sequence"/>
</dbReference>
<evidence type="ECO:0000259" key="2">
    <source>
        <dbReference type="Pfam" id="PF03358"/>
    </source>
</evidence>
<dbReference type="GO" id="GO:0010181">
    <property type="term" value="F:FMN binding"/>
    <property type="evidence" value="ECO:0007669"/>
    <property type="project" value="TreeGrafter"/>
</dbReference>
<comment type="caution">
    <text evidence="3">The sequence shown here is derived from an EMBL/GenBank/DDBJ whole genome shotgun (WGS) entry which is preliminary data.</text>
</comment>
<evidence type="ECO:0000256" key="1">
    <source>
        <dbReference type="ARBA" id="ARBA00009428"/>
    </source>
</evidence>
<sequence>MVKGWMLNRKRKVVGISGSLRKDSYNRVLLREIAQEQREDMDVSIFNLKHIPLFNADIEVNGDPEAVEDFKEAIREADGLLIVTPEYSHGMPGVLKNALDWASSMTNENVMDGKPAFVLGASPAKLGAAFSQAQVKQSLAAAGALVLQQPELYIGQVNKKVDDAGTLTDEDTKSALQQSLNDFSSWIETMSSRP</sequence>
<proteinExistence type="inferred from homology"/>
<dbReference type="EMBL" id="RBVX01000031">
    <property type="protein sequence ID" value="RSL30813.1"/>
    <property type="molecule type" value="Genomic_DNA"/>
</dbReference>